<reference evidence="1 2" key="1">
    <citation type="submission" date="2024-01" db="EMBL/GenBank/DDBJ databases">
        <title>The genomes of 5 underutilized Papilionoideae crops provide insights into root nodulation and disease resistanc.</title>
        <authorList>
            <person name="Jiang F."/>
        </authorList>
    </citation>
    <scope>NUCLEOTIDE SEQUENCE [LARGE SCALE GENOMIC DNA]</scope>
    <source>
        <strain evidence="1">DUOXIRENSHENG_FW03</strain>
        <tissue evidence="1">Leaves</tissue>
    </source>
</reference>
<name>A0AAN9SKH1_PSOTE</name>
<dbReference type="AlphaFoldDB" id="A0AAN9SKH1"/>
<proteinExistence type="predicted"/>
<dbReference type="EMBL" id="JAYMYS010000003">
    <property type="protein sequence ID" value="KAK7398837.1"/>
    <property type="molecule type" value="Genomic_DNA"/>
</dbReference>
<protein>
    <submittedName>
        <fullName evidence="1">Uncharacterized protein</fullName>
    </submittedName>
</protein>
<accession>A0AAN9SKH1</accession>
<comment type="caution">
    <text evidence="1">The sequence shown here is derived from an EMBL/GenBank/DDBJ whole genome shotgun (WGS) entry which is preliminary data.</text>
</comment>
<keyword evidence="2" id="KW-1185">Reference proteome</keyword>
<dbReference type="Proteomes" id="UP001386955">
    <property type="component" value="Unassembled WGS sequence"/>
</dbReference>
<evidence type="ECO:0000313" key="1">
    <source>
        <dbReference type="EMBL" id="KAK7398837.1"/>
    </source>
</evidence>
<sequence length="79" mass="8879">MFWVLLCVSRERPFPGSDQRELVSQTVPLVGGFPQKSTIAKTNKTKSQILEFAMQVKHKLTNDESQIFRSVPVAGGQFI</sequence>
<gene>
    <name evidence="1" type="ORF">VNO78_10010</name>
</gene>
<organism evidence="1 2">
    <name type="scientific">Psophocarpus tetragonolobus</name>
    <name type="common">Winged bean</name>
    <name type="synonym">Dolichos tetragonolobus</name>
    <dbReference type="NCBI Taxonomy" id="3891"/>
    <lineage>
        <taxon>Eukaryota</taxon>
        <taxon>Viridiplantae</taxon>
        <taxon>Streptophyta</taxon>
        <taxon>Embryophyta</taxon>
        <taxon>Tracheophyta</taxon>
        <taxon>Spermatophyta</taxon>
        <taxon>Magnoliopsida</taxon>
        <taxon>eudicotyledons</taxon>
        <taxon>Gunneridae</taxon>
        <taxon>Pentapetalae</taxon>
        <taxon>rosids</taxon>
        <taxon>fabids</taxon>
        <taxon>Fabales</taxon>
        <taxon>Fabaceae</taxon>
        <taxon>Papilionoideae</taxon>
        <taxon>50 kb inversion clade</taxon>
        <taxon>NPAAA clade</taxon>
        <taxon>indigoferoid/millettioid clade</taxon>
        <taxon>Phaseoleae</taxon>
        <taxon>Psophocarpus</taxon>
    </lineage>
</organism>
<evidence type="ECO:0000313" key="2">
    <source>
        <dbReference type="Proteomes" id="UP001386955"/>
    </source>
</evidence>